<accession>E6QKD4</accession>
<dbReference type="GO" id="GO:0016491">
    <property type="term" value="F:oxidoreductase activity"/>
    <property type="evidence" value="ECO:0007669"/>
    <property type="project" value="UniProtKB-KW"/>
</dbReference>
<evidence type="ECO:0000259" key="3">
    <source>
        <dbReference type="Pfam" id="PF22725"/>
    </source>
</evidence>
<dbReference type="EMBL" id="CABQ01000123">
    <property type="protein sequence ID" value="CBI07701.1"/>
    <property type="molecule type" value="Genomic_DNA"/>
</dbReference>
<evidence type="ECO:0000313" key="4">
    <source>
        <dbReference type="EMBL" id="CBI07701.1"/>
    </source>
</evidence>
<comment type="caution">
    <text evidence="4">The sequence shown here is derived from an EMBL/GenBank/DDBJ whole genome shotgun (WGS) entry which is preliminary data.</text>
</comment>
<gene>
    <name evidence="4" type="ORF">CARN6_1071</name>
</gene>
<dbReference type="PANTHER" id="PTHR43818:SF11">
    <property type="entry name" value="BCDNA.GH03377"/>
    <property type="match status" value="1"/>
</dbReference>
<feature type="domain" description="Gfo/Idh/MocA-like oxidoreductase N-terminal" evidence="2">
    <location>
        <begin position="45"/>
        <end position="166"/>
    </location>
</feature>
<feature type="domain" description="GFO/IDH/MocA-like oxidoreductase" evidence="3">
    <location>
        <begin position="182"/>
        <end position="302"/>
    </location>
</feature>
<dbReference type="InterPro" id="IPR050463">
    <property type="entry name" value="Gfo/Idh/MocA_oxidrdct_glycsds"/>
</dbReference>
<keyword evidence="1" id="KW-0560">Oxidoreductase</keyword>
<protein>
    <submittedName>
        <fullName evidence="4">Oxidoreductase domain protein</fullName>
    </submittedName>
</protein>
<dbReference type="PANTHER" id="PTHR43818">
    <property type="entry name" value="BCDNA.GH03377"/>
    <property type="match status" value="1"/>
</dbReference>
<evidence type="ECO:0000256" key="1">
    <source>
        <dbReference type="ARBA" id="ARBA00023002"/>
    </source>
</evidence>
<proteinExistence type="predicted"/>
<sequence length="387" mass="42305">MNLRDKMLSILLAFTALLLPALAQPSTKPAPAAAPVPVPVGRAVRVAIVGLVHDHALGIFDALAKNHSVTLVGIAESDQKLVALYSQRFSLDSKLFYTDEARMIETVHPDAVLVYTSIADHRKAIEVAARHHVNAMVEKPLATTMADALAIRRVAGQYHVQVLVNYETTWYASNAEALREANAGMLGTIRRVVVHDGHEGPKEIGVSHTFLSWLTDPKQAGAGAMYDFGCYGADLMTLLMHGETPVSVTAVAMTDKPKLYPNVDDDATIIVRYKTAQAVLQPSWTWSFARKDMEVYGTNGYLVTEAADRVRTRYKGQMTEQEHEAPRLVRNQENSLDYLAAVLHGQLDPRDDLSSLPTNMIVMQILTAASESAKTGRTINLTPLPAA</sequence>
<dbReference type="InterPro" id="IPR055170">
    <property type="entry name" value="GFO_IDH_MocA-like_dom"/>
</dbReference>
<dbReference type="InterPro" id="IPR036291">
    <property type="entry name" value="NAD(P)-bd_dom_sf"/>
</dbReference>
<dbReference type="Gene3D" id="3.40.50.720">
    <property type="entry name" value="NAD(P)-binding Rossmann-like Domain"/>
    <property type="match status" value="1"/>
</dbReference>
<dbReference type="Pfam" id="PF22725">
    <property type="entry name" value="GFO_IDH_MocA_C3"/>
    <property type="match status" value="1"/>
</dbReference>
<organism evidence="4">
    <name type="scientific">mine drainage metagenome</name>
    <dbReference type="NCBI Taxonomy" id="410659"/>
    <lineage>
        <taxon>unclassified sequences</taxon>
        <taxon>metagenomes</taxon>
        <taxon>ecological metagenomes</taxon>
    </lineage>
</organism>
<dbReference type="Gene3D" id="3.30.360.10">
    <property type="entry name" value="Dihydrodipicolinate Reductase, domain 2"/>
    <property type="match status" value="1"/>
</dbReference>
<name>E6QKD4_9ZZZZ</name>
<reference evidence="4" key="1">
    <citation type="submission" date="2009-10" db="EMBL/GenBank/DDBJ databases">
        <title>Diversity of trophic interactions inside an arsenic-rich microbial ecosystem.</title>
        <authorList>
            <person name="Bertin P.N."/>
            <person name="Heinrich-Salmeron A."/>
            <person name="Pelletier E."/>
            <person name="Goulhen-Chollet F."/>
            <person name="Arsene-Ploetze F."/>
            <person name="Gallien S."/>
            <person name="Calteau A."/>
            <person name="Vallenet D."/>
            <person name="Casiot C."/>
            <person name="Chane-Woon-Ming B."/>
            <person name="Giloteaux L."/>
            <person name="Barakat M."/>
            <person name="Bonnefoy V."/>
            <person name="Bruneel O."/>
            <person name="Chandler M."/>
            <person name="Cleiss J."/>
            <person name="Duran R."/>
            <person name="Elbaz-Poulichet F."/>
            <person name="Fonknechten N."/>
            <person name="Lauga B."/>
            <person name="Mornico D."/>
            <person name="Ortet P."/>
            <person name="Schaeffer C."/>
            <person name="Siguier P."/>
            <person name="Alexander Thil Smith A."/>
            <person name="Van Dorsselaer A."/>
            <person name="Weissenbach J."/>
            <person name="Medigue C."/>
            <person name="Le Paslier D."/>
        </authorList>
    </citation>
    <scope>NUCLEOTIDE SEQUENCE</scope>
</reference>
<dbReference type="AlphaFoldDB" id="E6QKD4"/>
<evidence type="ECO:0000259" key="2">
    <source>
        <dbReference type="Pfam" id="PF01408"/>
    </source>
</evidence>
<dbReference type="GO" id="GO:0000166">
    <property type="term" value="F:nucleotide binding"/>
    <property type="evidence" value="ECO:0007669"/>
    <property type="project" value="InterPro"/>
</dbReference>
<dbReference type="SUPFAM" id="SSF55347">
    <property type="entry name" value="Glyceraldehyde-3-phosphate dehydrogenase-like, C-terminal domain"/>
    <property type="match status" value="1"/>
</dbReference>
<dbReference type="SUPFAM" id="SSF51735">
    <property type="entry name" value="NAD(P)-binding Rossmann-fold domains"/>
    <property type="match status" value="1"/>
</dbReference>
<dbReference type="Pfam" id="PF01408">
    <property type="entry name" value="GFO_IDH_MocA"/>
    <property type="match status" value="1"/>
</dbReference>
<dbReference type="InterPro" id="IPR000683">
    <property type="entry name" value="Gfo/Idh/MocA-like_OxRdtase_N"/>
</dbReference>